<organism evidence="1">
    <name type="scientific">Picea glauca</name>
    <name type="common">White spruce</name>
    <name type="synonym">Pinus glauca</name>
    <dbReference type="NCBI Taxonomy" id="3330"/>
    <lineage>
        <taxon>Eukaryota</taxon>
        <taxon>Viridiplantae</taxon>
        <taxon>Streptophyta</taxon>
        <taxon>Embryophyta</taxon>
        <taxon>Tracheophyta</taxon>
        <taxon>Spermatophyta</taxon>
        <taxon>Pinopsida</taxon>
        <taxon>Pinidae</taxon>
        <taxon>Conifers I</taxon>
        <taxon>Pinales</taxon>
        <taxon>Pinaceae</taxon>
        <taxon>Picea</taxon>
    </lineage>
</organism>
<name>A0A101M1X3_PICGL</name>
<reference evidence="1" key="1">
    <citation type="journal article" date="2015" name="Genome Biol. Evol.">
        <title>Organellar Genomes of White Spruce (Picea glauca): Assembly and Annotation.</title>
        <authorList>
            <person name="Jackman S.D."/>
            <person name="Warren R.L."/>
            <person name="Gibb E.A."/>
            <person name="Vandervalk B.P."/>
            <person name="Mohamadi H."/>
            <person name="Chu J."/>
            <person name="Raymond A."/>
            <person name="Pleasance S."/>
            <person name="Coope R."/>
            <person name="Wildung M.R."/>
            <person name="Ritland C.E."/>
            <person name="Bousquet J."/>
            <person name="Jones S.J."/>
            <person name="Bohlmann J."/>
            <person name="Birol I."/>
        </authorList>
    </citation>
    <scope>NUCLEOTIDE SEQUENCE [LARGE SCALE GENOMIC DNA]</scope>
    <source>
        <tissue evidence="1">Flushing bud</tissue>
    </source>
</reference>
<accession>A0A101M1X3</accession>
<dbReference type="EMBL" id="LKAM01000002">
    <property type="protein sequence ID" value="KUM49546.1"/>
    <property type="molecule type" value="Genomic_DNA"/>
</dbReference>
<gene>
    <name evidence="1" type="ORF">ABT39_MTgene2771</name>
</gene>
<keyword evidence="1" id="KW-0496">Mitochondrion</keyword>
<protein>
    <submittedName>
        <fullName evidence="1">Uncharacterized protein</fullName>
    </submittedName>
</protein>
<comment type="caution">
    <text evidence="1">The sequence shown here is derived from an EMBL/GenBank/DDBJ whole genome shotgun (WGS) entry which is preliminary data.</text>
</comment>
<proteinExistence type="predicted"/>
<evidence type="ECO:0000313" key="1">
    <source>
        <dbReference type="EMBL" id="KUM49546.1"/>
    </source>
</evidence>
<geneLocation type="mitochondrion" evidence="1"/>
<sequence length="78" mass="8381">MPHQSTLSSHHSLVGVSMCVGPGSAGHQKHLIYIPAYYPSEGEGEGKARYDWLSFLTHPSNNTGSGMWTHPALSNSST</sequence>
<dbReference type="AlphaFoldDB" id="A0A101M1X3"/>